<feature type="repeat" description="WD" evidence="14">
    <location>
        <begin position="422"/>
        <end position="463"/>
    </location>
</feature>
<accession>A0A315UX54</accession>
<keyword evidence="9" id="KW-0206">Cytoskeleton</keyword>
<dbReference type="STRING" id="33528.ENSGAFP00000002998"/>
<dbReference type="EMBL" id="NHOQ01002487">
    <property type="protein sequence ID" value="PWA16165.1"/>
    <property type="molecule type" value="Genomic_DNA"/>
</dbReference>
<feature type="domain" description="EML-like first beta-propeller" evidence="18">
    <location>
        <begin position="143"/>
        <end position="353"/>
    </location>
</feature>
<dbReference type="InterPro" id="IPR011047">
    <property type="entry name" value="Quinoprotein_ADH-like_sf"/>
</dbReference>
<keyword evidence="10" id="KW-0966">Cell projection</keyword>
<evidence type="ECO:0000256" key="5">
    <source>
        <dbReference type="ARBA" id="ARBA00022737"/>
    </source>
</evidence>
<feature type="non-terminal residue" evidence="19">
    <location>
        <position position="1779"/>
    </location>
</feature>
<feature type="repeat" description="Pumilio" evidence="15">
    <location>
        <begin position="36"/>
        <end position="71"/>
    </location>
</feature>
<reference evidence="19 20" key="1">
    <citation type="journal article" date="2018" name="G3 (Bethesda)">
        <title>A High-Quality Reference Genome for the Invasive Mosquitofish Gambusia affinis Using a Chicago Library.</title>
        <authorList>
            <person name="Hoffberg S.L."/>
            <person name="Troendle N.J."/>
            <person name="Glenn T.C."/>
            <person name="Mahmud O."/>
            <person name="Louha S."/>
            <person name="Chalopin D."/>
            <person name="Bennetzen J.L."/>
            <person name="Mauricio R."/>
        </authorList>
    </citation>
    <scope>NUCLEOTIDE SEQUENCE [LARGE SCALE GENOMIC DNA]</scope>
    <source>
        <strain evidence="19">NE01/NJP1002.9</strain>
        <tissue evidence="19">Muscle</tissue>
    </source>
</reference>
<dbReference type="Proteomes" id="UP000250572">
    <property type="component" value="Unassembled WGS sequence"/>
</dbReference>
<feature type="region of interest" description="Disordered" evidence="17">
    <location>
        <begin position="664"/>
        <end position="689"/>
    </location>
</feature>
<feature type="region of interest" description="Disordered" evidence="17">
    <location>
        <begin position="1373"/>
        <end position="1412"/>
    </location>
</feature>
<evidence type="ECO:0000256" key="9">
    <source>
        <dbReference type="ARBA" id="ARBA00023212"/>
    </source>
</evidence>
<dbReference type="GO" id="GO:0003341">
    <property type="term" value="P:cilium movement"/>
    <property type="evidence" value="ECO:0007669"/>
    <property type="project" value="UniProtKB-ARBA"/>
</dbReference>
<evidence type="ECO:0000256" key="10">
    <source>
        <dbReference type="ARBA" id="ARBA00023273"/>
    </source>
</evidence>
<evidence type="ECO:0000256" key="14">
    <source>
        <dbReference type="PROSITE-ProRule" id="PRU00221"/>
    </source>
</evidence>
<dbReference type="PANTHER" id="PTHR14885">
    <property type="entry name" value="CILIA- AND FLAGELLA-ASSOCIATED PROTEIN 43-RELATED"/>
    <property type="match status" value="1"/>
</dbReference>
<dbReference type="InterPro" id="IPR001680">
    <property type="entry name" value="WD40_rpt"/>
</dbReference>
<keyword evidence="2" id="KW-0963">Cytoplasm</keyword>
<dbReference type="SUPFAM" id="SSF48371">
    <property type="entry name" value="ARM repeat"/>
    <property type="match status" value="1"/>
</dbReference>
<comment type="subcellular location">
    <subcellularLocation>
        <location evidence="1">Cytoplasm</location>
        <location evidence="1">Cytoskeleton</location>
        <location evidence="1">Flagellum axoneme</location>
    </subcellularLocation>
</comment>
<evidence type="ECO:0000313" key="19">
    <source>
        <dbReference type="EMBL" id="PWA16165.1"/>
    </source>
</evidence>
<evidence type="ECO:0000256" key="17">
    <source>
        <dbReference type="SAM" id="MobiDB-lite"/>
    </source>
</evidence>
<dbReference type="SUPFAM" id="SSF50998">
    <property type="entry name" value="Quinoprotein alcohol dehydrogenase-like"/>
    <property type="match status" value="1"/>
</dbReference>
<evidence type="ECO:0000256" key="4">
    <source>
        <dbReference type="ARBA" id="ARBA00022701"/>
    </source>
</evidence>
<dbReference type="InterPro" id="IPR036322">
    <property type="entry name" value="WD40_repeat_dom_sf"/>
</dbReference>
<dbReference type="Gene3D" id="2.130.10.10">
    <property type="entry name" value="YVTN repeat-like/Quinoprotein amine dehydrogenase"/>
    <property type="match status" value="2"/>
</dbReference>
<feature type="coiled-coil region" evidence="16">
    <location>
        <begin position="1517"/>
        <end position="1619"/>
    </location>
</feature>
<feature type="compositionally biased region" description="Basic and acidic residues" evidence="17">
    <location>
        <begin position="1201"/>
        <end position="1214"/>
    </location>
</feature>
<proteinExistence type="inferred from homology"/>
<dbReference type="InterPro" id="IPR001313">
    <property type="entry name" value="Pumilio_RNA-bd_rpt"/>
</dbReference>
<evidence type="ECO:0000256" key="3">
    <source>
        <dbReference type="ARBA" id="ARBA00022574"/>
    </source>
</evidence>
<comment type="caution">
    <text evidence="19">The sequence shown here is derived from an EMBL/GenBank/DDBJ whole genome shotgun (WGS) entry which is preliminary data.</text>
</comment>
<evidence type="ECO:0000256" key="16">
    <source>
        <dbReference type="SAM" id="Coils"/>
    </source>
</evidence>
<feature type="compositionally biased region" description="Acidic residues" evidence="17">
    <location>
        <begin position="1384"/>
        <end position="1409"/>
    </location>
</feature>
<evidence type="ECO:0000256" key="1">
    <source>
        <dbReference type="ARBA" id="ARBA00004611"/>
    </source>
</evidence>
<dbReference type="SMART" id="SM00025">
    <property type="entry name" value="Pumilio"/>
    <property type="match status" value="3"/>
</dbReference>
<evidence type="ECO:0000256" key="6">
    <source>
        <dbReference type="ARBA" id="ARBA00022846"/>
    </source>
</evidence>
<feature type="region of interest" description="Disordered" evidence="17">
    <location>
        <begin position="1030"/>
        <end position="1050"/>
    </location>
</feature>
<dbReference type="InterPro" id="IPR016024">
    <property type="entry name" value="ARM-type_fold"/>
</dbReference>
<keyword evidence="5" id="KW-0677">Repeat</keyword>
<dbReference type="FunFam" id="2.130.10.10:FF:000401">
    <property type="entry name" value="Cilia- and flagella-associated protein 44"/>
    <property type="match status" value="1"/>
</dbReference>
<evidence type="ECO:0000256" key="8">
    <source>
        <dbReference type="ARBA" id="ARBA00023069"/>
    </source>
</evidence>
<gene>
    <name evidence="19" type="ORF">CCH79_00020620</name>
</gene>
<dbReference type="Pfam" id="PF23409">
    <property type="entry name" value="Beta-prop_EML"/>
    <property type="match status" value="1"/>
</dbReference>
<keyword evidence="3 14" id="KW-0853">WD repeat</keyword>
<evidence type="ECO:0000256" key="2">
    <source>
        <dbReference type="ARBA" id="ARBA00022490"/>
    </source>
</evidence>
<protein>
    <recommendedName>
        <fullName evidence="13">Cilia- and flagella-associated protein 44</fullName>
    </recommendedName>
</protein>
<dbReference type="SUPFAM" id="SSF50978">
    <property type="entry name" value="WD40 repeat-like"/>
    <property type="match status" value="1"/>
</dbReference>
<dbReference type="InterPro" id="IPR055439">
    <property type="entry name" value="Beta-prop_EML_1st"/>
</dbReference>
<feature type="region of interest" description="Disordered" evidence="17">
    <location>
        <begin position="1201"/>
        <end position="1231"/>
    </location>
</feature>
<keyword evidence="20" id="KW-1185">Reference proteome</keyword>
<feature type="compositionally biased region" description="Basic and acidic residues" evidence="17">
    <location>
        <begin position="1373"/>
        <end position="1383"/>
    </location>
</feature>
<feature type="coiled-coil region" evidence="16">
    <location>
        <begin position="865"/>
        <end position="896"/>
    </location>
</feature>
<feature type="coiled-coil region" evidence="16">
    <location>
        <begin position="1434"/>
        <end position="1489"/>
    </location>
</feature>
<feature type="coiled-coil region" evidence="16">
    <location>
        <begin position="1317"/>
        <end position="1344"/>
    </location>
</feature>
<feature type="region of interest" description="Disordered" evidence="17">
    <location>
        <begin position="1756"/>
        <end position="1779"/>
    </location>
</feature>
<dbReference type="Pfam" id="PF00400">
    <property type="entry name" value="WD40"/>
    <property type="match status" value="1"/>
</dbReference>
<keyword evidence="8" id="KW-0969">Cilium</keyword>
<feature type="compositionally biased region" description="Acidic residues" evidence="17">
    <location>
        <begin position="672"/>
        <end position="685"/>
    </location>
</feature>
<dbReference type="PROSITE" id="PS50302">
    <property type="entry name" value="PUM"/>
    <property type="match status" value="1"/>
</dbReference>
<keyword evidence="6" id="KW-0282">Flagellum</keyword>
<evidence type="ECO:0000256" key="15">
    <source>
        <dbReference type="PROSITE-ProRule" id="PRU00317"/>
    </source>
</evidence>
<dbReference type="GO" id="GO:0003723">
    <property type="term" value="F:RNA binding"/>
    <property type="evidence" value="ECO:0007669"/>
    <property type="project" value="InterPro"/>
</dbReference>
<evidence type="ECO:0000256" key="13">
    <source>
        <dbReference type="ARBA" id="ARBA00074727"/>
    </source>
</evidence>
<organism evidence="19 20">
    <name type="scientific">Gambusia affinis</name>
    <name type="common">Western mosquitofish</name>
    <name type="synonym">Heterandria affinis</name>
    <dbReference type="NCBI Taxonomy" id="33528"/>
    <lineage>
        <taxon>Eukaryota</taxon>
        <taxon>Metazoa</taxon>
        <taxon>Chordata</taxon>
        <taxon>Craniata</taxon>
        <taxon>Vertebrata</taxon>
        <taxon>Euteleostomi</taxon>
        <taxon>Actinopterygii</taxon>
        <taxon>Neopterygii</taxon>
        <taxon>Teleostei</taxon>
        <taxon>Neoteleostei</taxon>
        <taxon>Acanthomorphata</taxon>
        <taxon>Ovalentaria</taxon>
        <taxon>Atherinomorphae</taxon>
        <taxon>Cyprinodontiformes</taxon>
        <taxon>Poeciliidae</taxon>
        <taxon>Poeciliinae</taxon>
        <taxon>Gambusia</taxon>
    </lineage>
</organism>
<feature type="compositionally biased region" description="Basic and acidic residues" evidence="17">
    <location>
        <begin position="1030"/>
        <end position="1042"/>
    </location>
</feature>
<evidence type="ECO:0000256" key="11">
    <source>
        <dbReference type="ARBA" id="ARBA00055223"/>
    </source>
</evidence>
<keyword evidence="4" id="KW-0493">Microtubule</keyword>
<feature type="repeat" description="WD" evidence="14">
    <location>
        <begin position="528"/>
        <end position="561"/>
    </location>
</feature>
<evidence type="ECO:0000259" key="18">
    <source>
        <dbReference type="Pfam" id="PF23409"/>
    </source>
</evidence>
<dbReference type="GO" id="GO:0060285">
    <property type="term" value="P:cilium-dependent cell motility"/>
    <property type="evidence" value="ECO:0007669"/>
    <property type="project" value="UniProtKB-ARBA"/>
</dbReference>
<dbReference type="PANTHER" id="PTHR14885:SF3">
    <property type="entry name" value="CILIA- AND FLAGELLA-ASSOCIATED PROTEIN 44"/>
    <property type="match status" value="1"/>
</dbReference>
<dbReference type="SMART" id="SM00320">
    <property type="entry name" value="WD40"/>
    <property type="match status" value="7"/>
</dbReference>
<comment type="similarity">
    <text evidence="12">Belongs to the CFAP44 family.</text>
</comment>
<name>A0A315UX54_GAMAF</name>
<sequence length="1779" mass="203387">MTLRCLQMAFAHDSVRVLQCYIQFGNQKQRFEVFEELKDSILDMSKSPYGKHVVKKLLMYGNKEMVAAIIQLFGGHIRKMLRHATASTIVDHSFGYDSGRRSNLRLLDETTLLFIAGNLLVVLDISTGQHTYLRSCSGGGIGGIAVHPSGQLFAVAEKGKNPFVIIYGYPSLRPCRILRGGTERKYSFVDFNPDGSLLASVGGAPDYMLTVWNWRQEEVMLSCKAVSQEVYRVSFSPHNPGLLTSSGSGHIKFWKMAETFTGLKLQGIMGHFGKTASTDIEGYVELPDGKVISGTDWGNLLLWEGNTIRVEITRKEGRSCHVGVVQPFTLEDGQLMTFGADGAVRSWDFEKINMATMSDSSSSRFEVEPINELLVGYNVCLTSVVRTCMPDSFMWFAQDSNGTIWKMDLSFTNTAADPECLFSFHAGPIQGMDVSKKSHLMATTTLDRSVRVFDFVANKEVATSRFNQGGTMVSWAPLLVNQSGGLLVAGFEDGVVRLLELFNPQRLQDMTASRGPMMDAELRLNQAFKPHNAPVTAVAYNQSGEILATGSSDCTVFFFTVGEKYSPIGFILVPGPVKALEWSPHFHSEIRLLILCQSGHVVEVPCPDPEDHESTKTFQLQNLPRRSFRFKSIKSKIKRDEEIRRRQAVKDKKRKEREEKIKAMKKAGLAVPDDEEEEEEEEEELPPIIIPKPPSPLCCGFYSQPGQFWLSMGGFDAGFMYHCKLLKDQEEDDDAVQESEPFAFLQIDDADNDAICSITFSSDRMLMLCGMQSGVIRIYFLHPEDYELTSMKAYWSLSVHDNQYGQLRHLRCSFDDLFVLTAGDDGNIFSFCLLPPGELQQTLSKMAKIPSPRPTSTFTPPSIETAKQKTEKDILRREAEQKEAEMLKHLLELQKRFKQIQSDNESLPEHIRLKPQELVVDRRFYEEEEKQKALRLMEVRKQMAWEKERCTIALKKPKEWYANRTSTRLLSHRSDRSVQVDLITVSAIRSSHKVSKYPLPAFPKPLTPDEPQVERRVTIAAEALPERRRLRAESTRDVRPPEVTRSLPVEKPIPRPTVTVKAKIKLGDREEEKLRKAAEKAGEARAKILRRREEWARIYADKPEENYIDKLHVQAIQEDKDNIRDFIRGKKLRVNAEQKKKELVALNEKATLERYRILRQERYAAGPDLKGDQRAPRKSLHLGEEDNSECLLEQLEKERKLQEEREREEEEKCHQALAEASDDEDEKSQQEKKIRLLHEQDCLLHQMESAVCCFDKNLLQLHFNKQQLDSQLKLADLRLLTLVQEMLLLKQFDKRESVVQDKLDGFLLDEMNIMSKLDEFNDVLEMKKENIARLQEREKALAATFKASLGENNPFQDFLTKVFKKKVKRVKKKETTGEEGQEKDSDESSESESESDEDYESESEEDGAAFDDTVCPTGCDQELFESTLELREHRLDVEDLLSEEKRLIESLKKDNDLVMKKSKVVKNSRKALEDDMELINKEKQMKMNELDVVVPLRLHQIAYLVDDSMPSDLGEALVLYRTELHKLQQRVHQLEAEKVDERNLHRLARQQRNKLLNEGRDKNNKIQELERAFNELQMTKFGRLVDLEALQMMSGSRKLEELKQEKLHLESVQAKEVQEWEASCPEIETSPCHVGTETAKTSSANVCCKIQAKMEERLEALTAEMKNSNKHLFNMTSLWEQKKGLEPKLNARQKKIGRQQFQDHRRRMDQDAIWQYRELIVRQTQQADALWSDITLLSTRGGHVLPNNCLQLPPTTLLPTPTADQTETNRNAPAGGASL</sequence>
<evidence type="ECO:0000256" key="7">
    <source>
        <dbReference type="ARBA" id="ARBA00023054"/>
    </source>
</evidence>
<comment type="function">
    <text evidence="11">Flagellar protein involved in sperm flagellum axoneme organization and function.</text>
</comment>
<evidence type="ECO:0000313" key="20">
    <source>
        <dbReference type="Proteomes" id="UP000250572"/>
    </source>
</evidence>
<dbReference type="InterPro" id="IPR015943">
    <property type="entry name" value="WD40/YVTN_repeat-like_dom_sf"/>
</dbReference>
<dbReference type="PROSITE" id="PS50082">
    <property type="entry name" value="WD_REPEATS_2"/>
    <property type="match status" value="2"/>
</dbReference>
<keyword evidence="7 16" id="KW-0175">Coiled coil</keyword>
<evidence type="ECO:0000256" key="12">
    <source>
        <dbReference type="ARBA" id="ARBA00060934"/>
    </source>
</evidence>